<keyword evidence="2 5" id="KW-0812">Transmembrane</keyword>
<evidence type="ECO:0000256" key="1">
    <source>
        <dbReference type="ARBA" id="ARBA00004141"/>
    </source>
</evidence>
<dbReference type="EMBL" id="QRUP01000013">
    <property type="protein sequence ID" value="RGR73042.1"/>
    <property type="molecule type" value="Genomic_DNA"/>
</dbReference>
<name>A0A412FXZ2_9FIRM</name>
<keyword evidence="4 5" id="KW-0472">Membrane</keyword>
<evidence type="ECO:0000256" key="3">
    <source>
        <dbReference type="ARBA" id="ARBA00022989"/>
    </source>
</evidence>
<evidence type="ECO:0000256" key="4">
    <source>
        <dbReference type="ARBA" id="ARBA00023136"/>
    </source>
</evidence>
<gene>
    <name evidence="6" type="ORF">DWY25_10780</name>
</gene>
<dbReference type="PANTHER" id="PTHR37306:SF1">
    <property type="entry name" value="COLICIN V PRODUCTION PROTEIN"/>
    <property type="match status" value="1"/>
</dbReference>
<dbReference type="AlphaFoldDB" id="A0A412FXZ2"/>
<feature type="transmembrane region" description="Helical" evidence="5">
    <location>
        <begin position="6"/>
        <end position="27"/>
    </location>
</feature>
<keyword evidence="3 5" id="KW-1133">Transmembrane helix</keyword>
<feature type="transmembrane region" description="Helical" evidence="5">
    <location>
        <begin position="39"/>
        <end position="61"/>
    </location>
</feature>
<dbReference type="RefSeq" id="WP_117895240.1">
    <property type="nucleotide sequence ID" value="NZ_CABJCV010000013.1"/>
</dbReference>
<evidence type="ECO:0000313" key="6">
    <source>
        <dbReference type="EMBL" id="RGR73042.1"/>
    </source>
</evidence>
<sequence>MVIESQTYMVINAAVLILAAIQILIGVKRGFLIQLMDCVGLLLSLFAAWLFSPVLAEWAAIVPASLNPARDTVLGPWVYGLMNQIVWFIAVFIICKLILLLVRPVVKMLGKIPLVKQANQLLGGLFGLVNTGIWLVVFSIVLMLPFFENGQQVIDATLLSMPGKAAAVINEKLLEMPQDENQLQKLVDGWDQLTDEDRTLIKDWLNDNQLTFQNLQALLNSLKGE</sequence>
<feature type="transmembrane region" description="Helical" evidence="5">
    <location>
        <begin position="81"/>
        <end position="102"/>
    </location>
</feature>
<reference evidence="6 7" key="1">
    <citation type="submission" date="2018-08" db="EMBL/GenBank/DDBJ databases">
        <title>A genome reference for cultivated species of the human gut microbiota.</title>
        <authorList>
            <person name="Zou Y."/>
            <person name="Xue W."/>
            <person name="Luo G."/>
        </authorList>
    </citation>
    <scope>NUCLEOTIDE SEQUENCE [LARGE SCALE GENOMIC DNA]</scope>
    <source>
        <strain evidence="6 7">AF24-29</strain>
    </source>
</reference>
<dbReference type="GO" id="GO:0016020">
    <property type="term" value="C:membrane"/>
    <property type="evidence" value="ECO:0007669"/>
    <property type="project" value="UniProtKB-SubCell"/>
</dbReference>
<keyword evidence="7" id="KW-1185">Reference proteome</keyword>
<accession>A0A412FXZ2</accession>
<feature type="transmembrane region" description="Helical" evidence="5">
    <location>
        <begin position="122"/>
        <end position="147"/>
    </location>
</feature>
<dbReference type="Pfam" id="PF02674">
    <property type="entry name" value="Colicin_V"/>
    <property type="match status" value="1"/>
</dbReference>
<dbReference type="GO" id="GO:0009403">
    <property type="term" value="P:toxin biosynthetic process"/>
    <property type="evidence" value="ECO:0007669"/>
    <property type="project" value="InterPro"/>
</dbReference>
<evidence type="ECO:0000256" key="2">
    <source>
        <dbReference type="ARBA" id="ARBA00022692"/>
    </source>
</evidence>
<proteinExistence type="predicted"/>
<comment type="subcellular location">
    <subcellularLocation>
        <location evidence="1">Membrane</location>
        <topology evidence="1">Multi-pass membrane protein</topology>
    </subcellularLocation>
</comment>
<dbReference type="PANTHER" id="PTHR37306">
    <property type="entry name" value="COLICIN V PRODUCTION PROTEIN"/>
    <property type="match status" value="1"/>
</dbReference>
<dbReference type="InterPro" id="IPR003825">
    <property type="entry name" value="Colicin-V_CvpA"/>
</dbReference>
<protein>
    <submittedName>
        <fullName evidence="6">CvpA family protein</fullName>
    </submittedName>
</protein>
<evidence type="ECO:0000313" key="7">
    <source>
        <dbReference type="Proteomes" id="UP000284178"/>
    </source>
</evidence>
<dbReference type="Proteomes" id="UP000284178">
    <property type="component" value="Unassembled WGS sequence"/>
</dbReference>
<organism evidence="6 7">
    <name type="scientific">Holdemania filiformis</name>
    <dbReference type="NCBI Taxonomy" id="61171"/>
    <lineage>
        <taxon>Bacteria</taxon>
        <taxon>Bacillati</taxon>
        <taxon>Bacillota</taxon>
        <taxon>Erysipelotrichia</taxon>
        <taxon>Erysipelotrichales</taxon>
        <taxon>Erysipelotrichaceae</taxon>
        <taxon>Holdemania</taxon>
    </lineage>
</organism>
<comment type="caution">
    <text evidence="6">The sequence shown here is derived from an EMBL/GenBank/DDBJ whole genome shotgun (WGS) entry which is preliminary data.</text>
</comment>
<evidence type="ECO:0000256" key="5">
    <source>
        <dbReference type="SAM" id="Phobius"/>
    </source>
</evidence>
<dbReference type="GeneID" id="83015880"/>